<evidence type="ECO:0000256" key="14">
    <source>
        <dbReference type="ARBA" id="ARBA00023306"/>
    </source>
</evidence>
<evidence type="ECO:0000256" key="12">
    <source>
        <dbReference type="ARBA" id="ARBA00023212"/>
    </source>
</evidence>
<evidence type="ECO:0000256" key="5">
    <source>
        <dbReference type="ARBA" id="ARBA00020261"/>
    </source>
</evidence>
<dbReference type="EMBL" id="LT671821">
    <property type="protein sequence ID" value="SHO75772.1"/>
    <property type="molecule type" value="Genomic_DNA"/>
</dbReference>
<gene>
    <name evidence="17" type="ORF">MSYG_0105</name>
</gene>
<name>A0A1M8A007_MALS4</name>
<evidence type="ECO:0000313" key="17">
    <source>
        <dbReference type="EMBL" id="SHO75772.1"/>
    </source>
</evidence>
<evidence type="ECO:0000256" key="7">
    <source>
        <dbReference type="ARBA" id="ARBA00022490"/>
    </source>
</evidence>
<proteinExistence type="inferred from homology"/>
<evidence type="ECO:0000313" key="18">
    <source>
        <dbReference type="Proteomes" id="UP000186303"/>
    </source>
</evidence>
<dbReference type="PANTHER" id="PTHR28025">
    <property type="entry name" value="DASH COMPLEX SUBUNIT DAD1"/>
    <property type="match status" value="1"/>
</dbReference>
<evidence type="ECO:0000256" key="2">
    <source>
        <dbReference type="ARBA" id="ARBA00004186"/>
    </source>
</evidence>
<evidence type="ECO:0000256" key="6">
    <source>
        <dbReference type="ARBA" id="ARBA00022454"/>
    </source>
</evidence>
<dbReference type="GO" id="GO:0051010">
    <property type="term" value="F:microtubule plus-end binding"/>
    <property type="evidence" value="ECO:0007669"/>
    <property type="project" value="TreeGrafter"/>
</dbReference>
<accession>A0A1M8A007</accession>
<evidence type="ECO:0000256" key="4">
    <source>
        <dbReference type="ARBA" id="ARBA00010146"/>
    </source>
</evidence>
<sequence length="89" mass="9638">MATAPTQDAEAASFFERERDRLIAEITSDLETIIASSNAVNRKMEEQISVGKGFDSISELWGQLSELMAQAGLPPTEGAPEETPAEAPW</sequence>
<keyword evidence="12" id="KW-0206">Cytoskeleton</keyword>
<evidence type="ECO:0000256" key="3">
    <source>
        <dbReference type="ARBA" id="ARBA00004629"/>
    </source>
</evidence>
<comment type="subcellular location">
    <subcellularLocation>
        <location evidence="3">Chromosome</location>
        <location evidence="3">Centromere</location>
        <location evidence="3">Kinetochore</location>
    </subcellularLocation>
    <subcellularLocation>
        <location evidence="2">Cytoplasm</location>
        <location evidence="2">Cytoskeleton</location>
        <location evidence="2">Spindle</location>
    </subcellularLocation>
    <subcellularLocation>
        <location evidence="1">Nucleus</location>
    </subcellularLocation>
</comment>
<evidence type="ECO:0000256" key="8">
    <source>
        <dbReference type="ARBA" id="ARBA00022618"/>
    </source>
</evidence>
<dbReference type="Pfam" id="PF08649">
    <property type="entry name" value="DASH_Dad1"/>
    <property type="match status" value="1"/>
</dbReference>
<evidence type="ECO:0000256" key="10">
    <source>
        <dbReference type="ARBA" id="ARBA00022776"/>
    </source>
</evidence>
<evidence type="ECO:0000256" key="11">
    <source>
        <dbReference type="ARBA" id="ARBA00022838"/>
    </source>
</evidence>
<keyword evidence="14" id="KW-0131">Cell cycle</keyword>
<keyword evidence="7" id="KW-0963">Cytoplasm</keyword>
<keyword evidence="13" id="KW-0539">Nucleus</keyword>
<evidence type="ECO:0000256" key="15">
    <source>
        <dbReference type="ARBA" id="ARBA00023328"/>
    </source>
</evidence>
<keyword evidence="6" id="KW-0158">Chromosome</keyword>
<protein>
    <recommendedName>
        <fullName evidence="5">DASH complex subunit DAD1</fullName>
    </recommendedName>
    <alternativeName>
        <fullName evidence="16">Outer kinetochore protein DAD1</fullName>
    </alternativeName>
</protein>
<dbReference type="Proteomes" id="UP000186303">
    <property type="component" value="Chromosome 1"/>
</dbReference>
<organism evidence="17 18">
    <name type="scientific">Malassezia sympodialis (strain ATCC 42132)</name>
    <name type="common">Atopic eczema-associated yeast</name>
    <dbReference type="NCBI Taxonomy" id="1230383"/>
    <lineage>
        <taxon>Eukaryota</taxon>
        <taxon>Fungi</taxon>
        <taxon>Dikarya</taxon>
        <taxon>Basidiomycota</taxon>
        <taxon>Ustilaginomycotina</taxon>
        <taxon>Malasseziomycetes</taxon>
        <taxon>Malasseziales</taxon>
        <taxon>Malasseziaceae</taxon>
        <taxon>Malassezia</taxon>
    </lineage>
</organism>
<dbReference type="OrthoDB" id="5566853at2759"/>
<dbReference type="GO" id="GO:0042729">
    <property type="term" value="C:DASH complex"/>
    <property type="evidence" value="ECO:0007669"/>
    <property type="project" value="InterPro"/>
</dbReference>
<evidence type="ECO:0000256" key="16">
    <source>
        <dbReference type="ARBA" id="ARBA00030566"/>
    </source>
</evidence>
<evidence type="ECO:0000256" key="1">
    <source>
        <dbReference type="ARBA" id="ARBA00004123"/>
    </source>
</evidence>
<dbReference type="VEuPathDB" id="FungiDB:MSYG_0105"/>
<keyword evidence="18" id="KW-1185">Reference proteome</keyword>
<dbReference type="AlphaFoldDB" id="A0A1M8A007"/>
<dbReference type="InterPro" id="IPR013958">
    <property type="entry name" value="DASH_Dad1"/>
</dbReference>
<keyword evidence="10" id="KW-0498">Mitosis</keyword>
<reference evidence="18" key="1">
    <citation type="journal article" date="2017" name="Nucleic Acids Res.">
        <title>Proteogenomics produces comprehensive and highly accurate protein-coding gene annotation in a complete genome assembly of Malassezia sympodialis.</title>
        <authorList>
            <person name="Zhu Y."/>
            <person name="Engstroem P.G."/>
            <person name="Tellgren-Roth C."/>
            <person name="Baudo C.D."/>
            <person name="Kennell J.C."/>
            <person name="Sun S."/>
            <person name="Billmyre R.B."/>
            <person name="Schroeder M.S."/>
            <person name="Andersson A."/>
            <person name="Holm T."/>
            <person name="Sigurgeirsson B."/>
            <person name="Wu G."/>
            <person name="Sankaranarayanan S.R."/>
            <person name="Siddharthan R."/>
            <person name="Sanyal K."/>
            <person name="Lundeberg J."/>
            <person name="Nystedt B."/>
            <person name="Boekhout T."/>
            <person name="Dawson T.L. Jr."/>
            <person name="Heitman J."/>
            <person name="Scheynius A."/>
            <person name="Lehtioe J."/>
        </authorList>
    </citation>
    <scope>NUCLEOTIDE SEQUENCE [LARGE SCALE GENOMIC DNA]</scope>
    <source>
        <strain evidence="18">ATCC 42132</strain>
    </source>
</reference>
<dbReference type="GO" id="GO:0044732">
    <property type="term" value="C:mitotic spindle pole body"/>
    <property type="evidence" value="ECO:0007669"/>
    <property type="project" value="TreeGrafter"/>
</dbReference>
<keyword evidence="9" id="KW-0493">Microtubule</keyword>
<evidence type="ECO:0000256" key="13">
    <source>
        <dbReference type="ARBA" id="ARBA00023242"/>
    </source>
</evidence>
<dbReference type="PANTHER" id="PTHR28025:SF1">
    <property type="entry name" value="DASH COMPLEX SUBUNIT DAD1"/>
    <property type="match status" value="1"/>
</dbReference>
<keyword evidence="8" id="KW-0132">Cell division</keyword>
<evidence type="ECO:0000256" key="9">
    <source>
        <dbReference type="ARBA" id="ARBA00022701"/>
    </source>
</evidence>
<dbReference type="GO" id="GO:0072686">
    <property type="term" value="C:mitotic spindle"/>
    <property type="evidence" value="ECO:0007669"/>
    <property type="project" value="InterPro"/>
</dbReference>
<dbReference type="OMA" id="NMEGING"/>
<keyword evidence="11" id="KW-0995">Kinetochore</keyword>
<dbReference type="GO" id="GO:0005876">
    <property type="term" value="C:spindle microtubule"/>
    <property type="evidence" value="ECO:0007669"/>
    <property type="project" value="TreeGrafter"/>
</dbReference>
<dbReference type="GO" id="GO:0051301">
    <property type="term" value="P:cell division"/>
    <property type="evidence" value="ECO:0007669"/>
    <property type="project" value="UniProtKB-KW"/>
</dbReference>
<comment type="similarity">
    <text evidence="4">Belongs to the DASH complex DAD1 family.</text>
</comment>
<keyword evidence="15" id="KW-0137">Centromere</keyword>